<gene>
    <name evidence="2" type="ORF">FGU71_09535</name>
</gene>
<dbReference type="InterPro" id="IPR007433">
    <property type="entry name" value="DUF481"/>
</dbReference>
<feature type="chain" id="PRO_5021816284" evidence="1">
    <location>
        <begin position="26"/>
        <end position="309"/>
    </location>
</feature>
<keyword evidence="1" id="KW-0732">Signal</keyword>
<feature type="signal peptide" evidence="1">
    <location>
        <begin position="1"/>
        <end position="25"/>
    </location>
</feature>
<reference evidence="2 3" key="1">
    <citation type="submission" date="2019-06" db="EMBL/GenBank/DDBJ databases">
        <title>Erythrobacter insulae sp. nov., isolated from a tidal flat.</title>
        <authorList>
            <person name="Yoon J.-H."/>
        </authorList>
    </citation>
    <scope>NUCLEOTIDE SEQUENCE [LARGE SCALE GENOMIC DNA]</scope>
    <source>
        <strain evidence="2 3">JBTF-M21</strain>
    </source>
</reference>
<protein>
    <submittedName>
        <fullName evidence="2">DUF481 domain-containing protein</fullName>
    </submittedName>
</protein>
<accession>A0A547PD78</accession>
<organism evidence="2 3">
    <name type="scientific">Erythrobacter insulae</name>
    <dbReference type="NCBI Taxonomy" id="2584124"/>
    <lineage>
        <taxon>Bacteria</taxon>
        <taxon>Pseudomonadati</taxon>
        <taxon>Pseudomonadota</taxon>
        <taxon>Alphaproteobacteria</taxon>
        <taxon>Sphingomonadales</taxon>
        <taxon>Erythrobacteraceae</taxon>
        <taxon>Erythrobacter/Porphyrobacter group</taxon>
        <taxon>Erythrobacter</taxon>
    </lineage>
</organism>
<name>A0A547PD78_9SPHN</name>
<evidence type="ECO:0000313" key="2">
    <source>
        <dbReference type="EMBL" id="TRD12075.1"/>
    </source>
</evidence>
<proteinExistence type="predicted"/>
<dbReference type="OrthoDB" id="7341471at2"/>
<dbReference type="Pfam" id="PF04338">
    <property type="entry name" value="DUF481"/>
    <property type="match status" value="1"/>
</dbReference>
<comment type="caution">
    <text evidence="2">The sequence shown here is derived from an EMBL/GenBank/DDBJ whole genome shotgun (WGS) entry which is preliminary data.</text>
</comment>
<evidence type="ECO:0000313" key="3">
    <source>
        <dbReference type="Proteomes" id="UP000316343"/>
    </source>
</evidence>
<dbReference type="AlphaFoldDB" id="A0A547PD78"/>
<evidence type="ECO:0000256" key="1">
    <source>
        <dbReference type="SAM" id="SignalP"/>
    </source>
</evidence>
<dbReference type="Proteomes" id="UP000316343">
    <property type="component" value="Unassembled WGS sequence"/>
</dbReference>
<keyword evidence="3" id="KW-1185">Reference proteome</keyword>
<dbReference type="EMBL" id="VHJK01000001">
    <property type="protein sequence ID" value="TRD12075.1"/>
    <property type="molecule type" value="Genomic_DNA"/>
</dbReference>
<sequence>MLKSGSSIAALTAAALLTLPSAALADIPAPVSAMIDAALESGDEGKVRTVIELARETNPDAGEELDKILAQYERDLAKDQLYAAQQKEAEIRNAGLFDNWSGEGQLGAFRSTGNSSNTGITAGLKLERVGIDWRHKLTGLVDYQETNGVTTREQFLAAYEANYNISDRLFAYGLGQYERDTFQGFSARYSASGGLGYRVIDTDAMQLAVKAGPAFRQTEFTGGASDSSLAGLAALDFDWRIAENLKLTEDASAFVQSGNSTYVSTTGLSAGLGGGFSASISYTVEHDTNPPLGAVQTDTLSRVTIIYDF</sequence>